<protein>
    <submittedName>
        <fullName evidence="2">Uncharacterized protein</fullName>
    </submittedName>
</protein>
<evidence type="ECO:0000313" key="2">
    <source>
        <dbReference type="EMBL" id="KAK3400462.1"/>
    </source>
</evidence>
<gene>
    <name evidence="2" type="ORF">B0T20DRAFT_432401</name>
</gene>
<reference evidence="2" key="2">
    <citation type="submission" date="2023-07" db="EMBL/GenBank/DDBJ databases">
        <authorList>
            <consortium name="Lawrence Berkeley National Laboratory"/>
            <person name="Haridas S."/>
            <person name="Hensen N."/>
            <person name="Bonometti L."/>
            <person name="Westerberg I."/>
            <person name="Brannstrom I.O."/>
            <person name="Guillou S."/>
            <person name="Cros-Aarteil S."/>
            <person name="Calhoun S."/>
            <person name="Kuo A."/>
            <person name="Mondo S."/>
            <person name="Pangilinan J."/>
            <person name="Riley R."/>
            <person name="LaButti K."/>
            <person name="Andreopoulos B."/>
            <person name="Lipzen A."/>
            <person name="Chen C."/>
            <person name="Yanf M."/>
            <person name="Daum C."/>
            <person name="Ng V."/>
            <person name="Clum A."/>
            <person name="Steindorff A."/>
            <person name="Ohm R."/>
            <person name="Martin F."/>
            <person name="Silar P."/>
            <person name="Natvig D."/>
            <person name="Lalanne C."/>
            <person name="Gautier V."/>
            <person name="Ament-velasquez S.L."/>
            <person name="Kruys A."/>
            <person name="Hutchinson M.I."/>
            <person name="Powell A.J."/>
            <person name="Barry K."/>
            <person name="Miller A.N."/>
            <person name="Grigoriev I.V."/>
            <person name="Debuchy R."/>
            <person name="Gladieux P."/>
            <person name="Thoren M.H."/>
            <person name="Johannesson H."/>
        </authorList>
    </citation>
    <scope>NUCLEOTIDE SEQUENCE</scope>
    <source>
        <strain evidence="2">FGSC 1904</strain>
    </source>
</reference>
<evidence type="ECO:0000313" key="3">
    <source>
        <dbReference type="Proteomes" id="UP001281003"/>
    </source>
</evidence>
<evidence type="ECO:0000256" key="1">
    <source>
        <dbReference type="SAM" id="MobiDB-lite"/>
    </source>
</evidence>
<feature type="compositionally biased region" description="Basic and acidic residues" evidence="1">
    <location>
        <begin position="105"/>
        <end position="122"/>
    </location>
</feature>
<dbReference type="EMBL" id="JAUTDP010000003">
    <property type="protein sequence ID" value="KAK3400462.1"/>
    <property type="molecule type" value="Genomic_DNA"/>
</dbReference>
<sequence>MQQSSDDQQPTEKPSFVTTATGEFQCTYSKCKTRPVFKRKCDLTCNNHKRPHQCLFAGECRYEGGAERKDLNRHFWSHHPVYAENNKIPKEETSCDYPGCKYKGRKDNVQRHKETVGHDRKQSSSSRA</sequence>
<proteinExistence type="predicted"/>
<organism evidence="2 3">
    <name type="scientific">Sordaria brevicollis</name>
    <dbReference type="NCBI Taxonomy" id="83679"/>
    <lineage>
        <taxon>Eukaryota</taxon>
        <taxon>Fungi</taxon>
        <taxon>Dikarya</taxon>
        <taxon>Ascomycota</taxon>
        <taxon>Pezizomycotina</taxon>
        <taxon>Sordariomycetes</taxon>
        <taxon>Sordariomycetidae</taxon>
        <taxon>Sordariales</taxon>
        <taxon>Sordariaceae</taxon>
        <taxon>Sordaria</taxon>
    </lineage>
</organism>
<dbReference type="Proteomes" id="UP001281003">
    <property type="component" value="Unassembled WGS sequence"/>
</dbReference>
<accession>A0AAE0UDU1</accession>
<name>A0AAE0UDU1_SORBR</name>
<feature type="region of interest" description="Disordered" evidence="1">
    <location>
        <begin position="103"/>
        <end position="128"/>
    </location>
</feature>
<comment type="caution">
    <text evidence="2">The sequence shown here is derived from an EMBL/GenBank/DDBJ whole genome shotgun (WGS) entry which is preliminary data.</text>
</comment>
<reference evidence="2" key="1">
    <citation type="journal article" date="2023" name="Mol. Phylogenet. Evol.">
        <title>Genome-scale phylogeny and comparative genomics of the fungal order Sordariales.</title>
        <authorList>
            <person name="Hensen N."/>
            <person name="Bonometti L."/>
            <person name="Westerberg I."/>
            <person name="Brannstrom I.O."/>
            <person name="Guillou S."/>
            <person name="Cros-Aarteil S."/>
            <person name="Calhoun S."/>
            <person name="Haridas S."/>
            <person name="Kuo A."/>
            <person name="Mondo S."/>
            <person name="Pangilinan J."/>
            <person name="Riley R."/>
            <person name="LaButti K."/>
            <person name="Andreopoulos B."/>
            <person name="Lipzen A."/>
            <person name="Chen C."/>
            <person name="Yan M."/>
            <person name="Daum C."/>
            <person name="Ng V."/>
            <person name="Clum A."/>
            <person name="Steindorff A."/>
            <person name="Ohm R.A."/>
            <person name="Martin F."/>
            <person name="Silar P."/>
            <person name="Natvig D.O."/>
            <person name="Lalanne C."/>
            <person name="Gautier V."/>
            <person name="Ament-Velasquez S.L."/>
            <person name="Kruys A."/>
            <person name="Hutchinson M.I."/>
            <person name="Powell A.J."/>
            <person name="Barry K."/>
            <person name="Miller A.N."/>
            <person name="Grigoriev I.V."/>
            <person name="Debuchy R."/>
            <person name="Gladieux P."/>
            <person name="Hiltunen Thoren M."/>
            <person name="Johannesson H."/>
        </authorList>
    </citation>
    <scope>NUCLEOTIDE SEQUENCE</scope>
    <source>
        <strain evidence="2">FGSC 1904</strain>
    </source>
</reference>
<dbReference type="AlphaFoldDB" id="A0AAE0UDU1"/>
<keyword evidence="3" id="KW-1185">Reference proteome</keyword>